<proteinExistence type="predicted"/>
<dbReference type="AlphaFoldDB" id="L7JTN2"/>
<accession>L7JTN2</accession>
<dbReference type="InParanoid" id="L7JTN2"/>
<evidence type="ECO:0000313" key="2">
    <source>
        <dbReference type="Proteomes" id="UP000011185"/>
    </source>
</evidence>
<organism evidence="1 2">
    <name type="scientific">Trachipleistophora hominis</name>
    <name type="common">Microsporidian parasite</name>
    <dbReference type="NCBI Taxonomy" id="72359"/>
    <lineage>
        <taxon>Eukaryota</taxon>
        <taxon>Fungi</taxon>
        <taxon>Fungi incertae sedis</taxon>
        <taxon>Microsporidia</taxon>
        <taxon>Pleistophoridae</taxon>
        <taxon>Trachipleistophora</taxon>
    </lineage>
</organism>
<protein>
    <submittedName>
        <fullName evidence="1">Putative transposable element encoded protein</fullName>
    </submittedName>
</protein>
<dbReference type="HOGENOM" id="CLU_3070362_0_0_1"/>
<name>L7JTN2_TRAHO</name>
<evidence type="ECO:0000313" key="1">
    <source>
        <dbReference type="EMBL" id="ELQ74117.1"/>
    </source>
</evidence>
<sequence length="53" mass="5860">MCTPPLFLNYKNNVLLYNHVGGNVKDASLPEVKVCRITIGELMNQSFKCSSAT</sequence>
<reference evidence="1 2" key="1">
    <citation type="journal article" date="2012" name="PLoS Pathog.">
        <title>The genome of the obligate intracellular parasite Trachipleistophora hominis: new insights into microsporidian genome dynamics and reductive evolution.</title>
        <authorList>
            <person name="Heinz E."/>
            <person name="Williams T.A."/>
            <person name="Nakjang S."/>
            <person name="Noel C.J."/>
            <person name="Swan D.C."/>
            <person name="Goldberg A.V."/>
            <person name="Harris S.R."/>
            <person name="Weinmaier T."/>
            <person name="Markert S."/>
            <person name="Becher D."/>
            <person name="Bernhardt J."/>
            <person name="Dagan T."/>
            <person name="Hacker C."/>
            <person name="Lucocq J.M."/>
            <person name="Schweder T."/>
            <person name="Rattei T."/>
            <person name="Hall N."/>
            <person name="Hirt R.P."/>
            <person name="Embley T.M."/>
        </authorList>
    </citation>
    <scope>NUCLEOTIDE SEQUENCE [LARGE SCALE GENOMIC DNA]</scope>
</reference>
<gene>
    <name evidence="1" type="ORF">THOM_2969</name>
</gene>
<keyword evidence="2" id="KW-1185">Reference proteome</keyword>
<dbReference type="EMBL" id="JH994074">
    <property type="protein sequence ID" value="ELQ74117.1"/>
    <property type="molecule type" value="Genomic_DNA"/>
</dbReference>
<dbReference type="VEuPathDB" id="MicrosporidiaDB:THOM_2969"/>
<dbReference type="Proteomes" id="UP000011185">
    <property type="component" value="Unassembled WGS sequence"/>
</dbReference>